<accession>A0AB38EDW9</accession>
<dbReference type="Proteomes" id="UP000237580">
    <property type="component" value="Unassembled WGS sequence"/>
</dbReference>
<organism evidence="2 3">
    <name type="scientific">Pseudomonas syringae pv. persicae</name>
    <dbReference type="NCBI Taxonomy" id="237306"/>
    <lineage>
        <taxon>Bacteria</taxon>
        <taxon>Pseudomonadati</taxon>
        <taxon>Pseudomonadota</taxon>
        <taxon>Gammaproteobacteria</taxon>
        <taxon>Pseudomonadales</taxon>
        <taxon>Pseudomonadaceae</taxon>
        <taxon>Pseudomonas</taxon>
    </lineage>
</organism>
<comment type="caution">
    <text evidence="2">The sequence shown here is derived from an EMBL/GenBank/DDBJ whole genome shotgun (WGS) entry which is preliminary data.</text>
</comment>
<proteinExistence type="predicted"/>
<reference evidence="2 3" key="1">
    <citation type="submission" date="2017-11" db="EMBL/GenBank/DDBJ databases">
        <authorList>
            <person name="Blom J."/>
        </authorList>
    </citation>
    <scope>NUCLEOTIDE SEQUENCE [LARGE SCALE GENOMIC DNA]</scope>
    <source>
        <strain evidence="2">NCPPB 2254</strain>
    </source>
</reference>
<sequence length="44" mass="5338">MRDTAQYDNEEWGAAPSKSKPKHKDKNRSQRRDGKRRYEQEETE</sequence>
<evidence type="ECO:0000313" key="3">
    <source>
        <dbReference type="Proteomes" id="UP000237580"/>
    </source>
</evidence>
<dbReference type="EMBL" id="ODAM01000057">
    <property type="protein sequence ID" value="SOQ09188.1"/>
    <property type="molecule type" value="Genomic_DNA"/>
</dbReference>
<feature type="compositionally biased region" description="Basic and acidic residues" evidence="1">
    <location>
        <begin position="27"/>
        <end position="44"/>
    </location>
</feature>
<evidence type="ECO:0000313" key="2">
    <source>
        <dbReference type="EMBL" id="SOQ09188.1"/>
    </source>
</evidence>
<gene>
    <name evidence="2" type="ORF">NCPPB2254_02229</name>
</gene>
<dbReference type="AlphaFoldDB" id="A0AB38EDW9"/>
<name>A0AB38EDW9_9PSED</name>
<evidence type="ECO:0000256" key="1">
    <source>
        <dbReference type="SAM" id="MobiDB-lite"/>
    </source>
</evidence>
<protein>
    <submittedName>
        <fullName evidence="2">Uncharacterized protein</fullName>
    </submittedName>
</protein>
<feature type="region of interest" description="Disordered" evidence="1">
    <location>
        <begin position="1"/>
        <end position="44"/>
    </location>
</feature>